<dbReference type="Pfam" id="PF19775">
    <property type="entry name" value="DUF6261"/>
    <property type="match status" value="1"/>
</dbReference>
<evidence type="ECO:0000313" key="1">
    <source>
        <dbReference type="EMBL" id="MFB9898669.1"/>
    </source>
</evidence>
<dbReference type="InterPro" id="IPR046228">
    <property type="entry name" value="DUF6261"/>
</dbReference>
<name>A0ABV5ZRB4_9BACT</name>
<sequence length="324" mass="35934">MTKEIETIALTRINNGAHYNFMEAVAGKAKADAKVYAKAQTQTDALTAAVKAENDVLVLSRKSALSDVIEKADKQRDGYFSGYREGVRSYCRFPGGSEKLAADKLWQHLTDYGITPKMQLDRETGLMTNLVEDLQGKYAAEVANLNLQPFVEGMKQANDNVRMALAVRDTEQSAEVLGALKEMRARTDEAYQSLIRRINAYAEIEGAADYAAFIDDVNRQIRRFKQEVLKTTSRLSPQEREKKTAKLLAGLIPAFEKELGLEEKSLSYAGHTAKLDAKTTLYLLYIKDDATNFVWVKSDGEKLVRVNYMAGPGEPGGVGQATTE</sequence>
<keyword evidence="2" id="KW-1185">Reference proteome</keyword>
<dbReference type="EMBL" id="JBHLZF010000002">
    <property type="protein sequence ID" value="MFB9898669.1"/>
    <property type="molecule type" value="Genomic_DNA"/>
</dbReference>
<organism evidence="1 2">
    <name type="scientific">Hallella seregens ATCC 51272</name>
    <dbReference type="NCBI Taxonomy" id="1336250"/>
    <lineage>
        <taxon>Bacteria</taxon>
        <taxon>Pseudomonadati</taxon>
        <taxon>Bacteroidota</taxon>
        <taxon>Bacteroidia</taxon>
        <taxon>Bacteroidales</taxon>
        <taxon>Prevotellaceae</taxon>
        <taxon>Hallella</taxon>
    </lineage>
</organism>
<protein>
    <submittedName>
        <fullName evidence="1">DUF6261 family protein</fullName>
    </submittedName>
</protein>
<dbReference type="RefSeq" id="WP_027952890.1">
    <property type="nucleotide sequence ID" value="NZ_JADU01000041.1"/>
</dbReference>
<gene>
    <name evidence="1" type="ORF">ACFFK8_12945</name>
</gene>
<reference evidence="1 2" key="1">
    <citation type="submission" date="2024-09" db="EMBL/GenBank/DDBJ databases">
        <authorList>
            <person name="Sun Q."/>
            <person name="Mori K."/>
        </authorList>
    </citation>
    <scope>NUCLEOTIDE SEQUENCE [LARGE SCALE GENOMIC DNA]</scope>
    <source>
        <strain evidence="1 2">ATCC 51272</strain>
    </source>
</reference>
<accession>A0ABV5ZRB4</accession>
<proteinExistence type="predicted"/>
<comment type="caution">
    <text evidence="1">The sequence shown here is derived from an EMBL/GenBank/DDBJ whole genome shotgun (WGS) entry which is preliminary data.</text>
</comment>
<dbReference type="Proteomes" id="UP001589688">
    <property type="component" value="Unassembled WGS sequence"/>
</dbReference>
<evidence type="ECO:0000313" key="2">
    <source>
        <dbReference type="Proteomes" id="UP001589688"/>
    </source>
</evidence>